<evidence type="ECO:0000313" key="9">
    <source>
        <dbReference type="Proteomes" id="UP000189933"/>
    </source>
</evidence>
<organism evidence="8 9">
    <name type="scientific">Carboxydocella sporoproducens DSM 16521</name>
    <dbReference type="NCBI Taxonomy" id="1121270"/>
    <lineage>
        <taxon>Bacteria</taxon>
        <taxon>Bacillati</taxon>
        <taxon>Bacillota</taxon>
        <taxon>Clostridia</taxon>
        <taxon>Eubacteriales</taxon>
        <taxon>Clostridiales Family XVI. Incertae Sedis</taxon>
        <taxon>Carboxydocella</taxon>
    </lineage>
</organism>
<dbReference type="InterPro" id="IPR017896">
    <property type="entry name" value="4Fe4S_Fe-S-bd"/>
</dbReference>
<dbReference type="OrthoDB" id="9815745at2"/>
<dbReference type="GO" id="GO:0046872">
    <property type="term" value="F:metal ion binding"/>
    <property type="evidence" value="ECO:0007669"/>
    <property type="project" value="UniProtKB-KW"/>
</dbReference>
<dbReference type="PROSITE" id="PS51379">
    <property type="entry name" value="4FE4S_FER_2"/>
    <property type="match status" value="3"/>
</dbReference>
<evidence type="ECO:0000256" key="1">
    <source>
        <dbReference type="ARBA" id="ARBA00022448"/>
    </source>
</evidence>
<accession>A0A1T4QZX9</accession>
<dbReference type="SUPFAM" id="SSF54862">
    <property type="entry name" value="4Fe-4S ferredoxins"/>
    <property type="match status" value="1"/>
</dbReference>
<evidence type="ECO:0000259" key="7">
    <source>
        <dbReference type="PROSITE" id="PS51379"/>
    </source>
</evidence>
<dbReference type="Pfam" id="PF12838">
    <property type="entry name" value="Fer4_7"/>
    <property type="match status" value="2"/>
</dbReference>
<dbReference type="AlphaFoldDB" id="A0A1T4QZX9"/>
<dbReference type="Gene3D" id="3.30.70.20">
    <property type="match status" value="2"/>
</dbReference>
<dbReference type="PROSITE" id="PS00198">
    <property type="entry name" value="4FE4S_FER_1"/>
    <property type="match status" value="2"/>
</dbReference>
<keyword evidence="6" id="KW-0411">Iron-sulfur</keyword>
<proteinExistence type="predicted"/>
<keyword evidence="1" id="KW-0813">Transport</keyword>
<protein>
    <submittedName>
        <fullName evidence="8">Periplasmic nitrate reductase subunit NapG</fullName>
    </submittedName>
</protein>
<dbReference type="RefSeq" id="WP_078665904.1">
    <property type="nucleotide sequence ID" value="NZ_FUXM01000023.1"/>
</dbReference>
<dbReference type="EMBL" id="FUXM01000023">
    <property type="protein sequence ID" value="SKA09186.1"/>
    <property type="molecule type" value="Genomic_DNA"/>
</dbReference>
<evidence type="ECO:0000256" key="4">
    <source>
        <dbReference type="ARBA" id="ARBA00022982"/>
    </source>
</evidence>
<keyword evidence="5" id="KW-0408">Iron</keyword>
<gene>
    <name evidence="8" type="ORF">SAMN02745885_01870</name>
</gene>
<evidence type="ECO:0000313" key="8">
    <source>
        <dbReference type="EMBL" id="SKA09186.1"/>
    </source>
</evidence>
<dbReference type="InterPro" id="IPR050294">
    <property type="entry name" value="RnfB_subfamily"/>
</dbReference>
<keyword evidence="4" id="KW-0249">Electron transport</keyword>
<dbReference type="PANTHER" id="PTHR42859:SF10">
    <property type="entry name" value="DIMETHYLSULFOXIDE REDUCTASE CHAIN B"/>
    <property type="match status" value="1"/>
</dbReference>
<evidence type="ECO:0000256" key="5">
    <source>
        <dbReference type="ARBA" id="ARBA00023004"/>
    </source>
</evidence>
<feature type="domain" description="4Fe-4S ferredoxin-type" evidence="7">
    <location>
        <begin position="157"/>
        <end position="188"/>
    </location>
</feature>
<feature type="domain" description="4Fe-4S ferredoxin-type" evidence="7">
    <location>
        <begin position="72"/>
        <end position="103"/>
    </location>
</feature>
<feature type="domain" description="4Fe-4S ferredoxin-type" evidence="7">
    <location>
        <begin position="34"/>
        <end position="63"/>
    </location>
</feature>
<dbReference type="GO" id="GO:0051539">
    <property type="term" value="F:4 iron, 4 sulfur cluster binding"/>
    <property type="evidence" value="ECO:0007669"/>
    <property type="project" value="UniProtKB-KW"/>
</dbReference>
<keyword evidence="3" id="KW-0479">Metal-binding</keyword>
<dbReference type="CDD" id="cd16373">
    <property type="entry name" value="DMSOR_beta_like"/>
    <property type="match status" value="1"/>
</dbReference>
<reference evidence="9" key="1">
    <citation type="submission" date="2017-02" db="EMBL/GenBank/DDBJ databases">
        <authorList>
            <person name="Varghese N."/>
            <person name="Submissions S."/>
        </authorList>
    </citation>
    <scope>NUCLEOTIDE SEQUENCE [LARGE SCALE GENOMIC DNA]</scope>
    <source>
        <strain evidence="9">DSM 16521</strain>
    </source>
</reference>
<dbReference type="InterPro" id="IPR017900">
    <property type="entry name" value="4Fe4S_Fe_S_CS"/>
</dbReference>
<name>A0A1T4QZX9_9FIRM</name>
<evidence type="ECO:0000256" key="2">
    <source>
        <dbReference type="ARBA" id="ARBA00022485"/>
    </source>
</evidence>
<dbReference type="PANTHER" id="PTHR42859">
    <property type="entry name" value="OXIDOREDUCTASE"/>
    <property type="match status" value="1"/>
</dbReference>
<keyword evidence="9" id="KW-1185">Reference proteome</keyword>
<dbReference type="Proteomes" id="UP000189933">
    <property type="component" value="Unassembled WGS sequence"/>
</dbReference>
<evidence type="ECO:0000256" key="3">
    <source>
        <dbReference type="ARBA" id="ARBA00022723"/>
    </source>
</evidence>
<sequence>MLDKAWALIGGALGYGVLRMLKDKNGLVRPPGALEETAFLATCVRCGQCATACPYQAIKIAGPGSGFGVGTPYLAVRENPCRLCANFPCIKACPSGALKPVKERKAVRMGVARLNRKTCLSWQGMRCEICYRNCPFLDEAIYLDLQPNRKTGYHTIFQVWVNEEKCTGCGICEHSCPVEQAAIVVDPEGR</sequence>
<keyword evidence="2" id="KW-0004">4Fe-4S</keyword>
<evidence type="ECO:0000256" key="6">
    <source>
        <dbReference type="ARBA" id="ARBA00023014"/>
    </source>
</evidence>